<evidence type="ECO:0000313" key="2">
    <source>
        <dbReference type="Proteomes" id="UP000641137"/>
    </source>
</evidence>
<proteinExistence type="predicted"/>
<dbReference type="RefSeq" id="WP_189491019.1">
    <property type="nucleotide sequence ID" value="NZ_BMZO01000009.1"/>
</dbReference>
<reference evidence="1" key="2">
    <citation type="submission" date="2020-09" db="EMBL/GenBank/DDBJ databases">
        <authorList>
            <person name="Sun Q."/>
            <person name="Kim S."/>
        </authorList>
    </citation>
    <scope>NUCLEOTIDE SEQUENCE</scope>
    <source>
        <strain evidence="1">KCTC 42097</strain>
    </source>
</reference>
<dbReference type="AlphaFoldDB" id="A0A8J3GI55"/>
<sequence>MIRFNLRCELAHEFEAWFRSGEDFENQRGKGLVTCPQCNSHAVEKALMAPSVSTGRKRETVAFANEEKQKQLVKEMQELARKMRENSDYVGTRFAEEARKMHFGEIENRSIYGETSFEEAKNLIDDGIGIVPLPPLPEEQN</sequence>
<gene>
    <name evidence="1" type="ORF">GCM10010136_26570</name>
</gene>
<name>A0A8J3GI55_9HYPH</name>
<accession>A0A8J3GI55</accession>
<reference evidence="1" key="1">
    <citation type="journal article" date="2014" name="Int. J. Syst. Evol. Microbiol.">
        <title>Complete genome sequence of Corynebacterium casei LMG S-19264T (=DSM 44701T), isolated from a smear-ripened cheese.</title>
        <authorList>
            <consortium name="US DOE Joint Genome Institute (JGI-PGF)"/>
            <person name="Walter F."/>
            <person name="Albersmeier A."/>
            <person name="Kalinowski J."/>
            <person name="Ruckert C."/>
        </authorList>
    </citation>
    <scope>NUCLEOTIDE SEQUENCE</scope>
    <source>
        <strain evidence="1">KCTC 42097</strain>
    </source>
</reference>
<evidence type="ECO:0000313" key="1">
    <source>
        <dbReference type="EMBL" id="GHC76144.1"/>
    </source>
</evidence>
<dbReference type="PIRSF" id="PIRSF032131">
    <property type="entry name" value="UCP032131"/>
    <property type="match status" value="1"/>
</dbReference>
<comment type="caution">
    <text evidence="1">The sequence shown here is derived from an EMBL/GenBank/DDBJ whole genome shotgun (WGS) entry which is preliminary data.</text>
</comment>
<dbReference type="EMBL" id="BMZO01000009">
    <property type="protein sequence ID" value="GHC76144.1"/>
    <property type="molecule type" value="Genomic_DNA"/>
</dbReference>
<organism evidence="1 2">
    <name type="scientific">Limoniibacter endophyticus</name>
    <dbReference type="NCBI Taxonomy" id="1565040"/>
    <lineage>
        <taxon>Bacteria</taxon>
        <taxon>Pseudomonadati</taxon>
        <taxon>Pseudomonadota</taxon>
        <taxon>Alphaproteobacteria</taxon>
        <taxon>Hyphomicrobiales</taxon>
        <taxon>Bartonellaceae</taxon>
        <taxon>Limoniibacter</taxon>
    </lineage>
</organism>
<dbReference type="InterPro" id="IPR009562">
    <property type="entry name" value="DUF1178"/>
</dbReference>
<dbReference type="Proteomes" id="UP000641137">
    <property type="component" value="Unassembled WGS sequence"/>
</dbReference>
<keyword evidence="2" id="KW-1185">Reference proteome</keyword>
<protein>
    <recommendedName>
        <fullName evidence="3">DUF1178 family protein</fullName>
    </recommendedName>
</protein>
<evidence type="ECO:0008006" key="3">
    <source>
        <dbReference type="Google" id="ProtNLM"/>
    </source>
</evidence>
<dbReference type="Pfam" id="PF06676">
    <property type="entry name" value="DUF1178"/>
    <property type="match status" value="1"/>
</dbReference>